<protein>
    <submittedName>
        <fullName evidence="2">Uncharacterized protein</fullName>
    </submittedName>
</protein>
<evidence type="ECO:0000313" key="3">
    <source>
        <dbReference type="Proteomes" id="UP000247540"/>
    </source>
</evidence>
<dbReference type="AlphaFoldDB" id="A0A318SKQ7"/>
<comment type="caution">
    <text evidence="2">The sequence shown here is derived from an EMBL/GenBank/DDBJ whole genome shotgun (WGS) entry which is preliminary data.</text>
</comment>
<dbReference type="RefSeq" id="WP_110466093.1">
    <property type="nucleotide sequence ID" value="NZ_JAMOFZ010000016.1"/>
</dbReference>
<proteinExistence type="predicted"/>
<dbReference type="OrthoDB" id="9149244at2"/>
<keyword evidence="1" id="KW-1133">Transmembrane helix</keyword>
<dbReference type="Proteomes" id="UP000247540">
    <property type="component" value="Unassembled WGS sequence"/>
</dbReference>
<name>A0A318SKQ7_9BURK</name>
<evidence type="ECO:0000313" key="2">
    <source>
        <dbReference type="EMBL" id="PYE76092.1"/>
    </source>
</evidence>
<gene>
    <name evidence="2" type="ORF">DFQ15_11652</name>
</gene>
<reference evidence="2 3" key="1">
    <citation type="submission" date="2018-06" db="EMBL/GenBank/DDBJ databases">
        <title>Genomic Encyclopedia of Type Strains, Phase III (KMG-III): the genomes of soil and plant-associated and newly described type strains.</title>
        <authorList>
            <person name="Whitman W."/>
        </authorList>
    </citation>
    <scope>NUCLEOTIDE SEQUENCE [LARGE SCALE GENOMIC DNA]</scope>
    <source>
        <strain evidence="2 3">CECT 7646</strain>
    </source>
</reference>
<evidence type="ECO:0000256" key="1">
    <source>
        <dbReference type="SAM" id="Phobius"/>
    </source>
</evidence>
<feature type="transmembrane region" description="Helical" evidence="1">
    <location>
        <begin position="56"/>
        <end position="75"/>
    </location>
</feature>
<keyword evidence="1" id="KW-0812">Transmembrane</keyword>
<organism evidence="2 3">
    <name type="scientific">Xylophilus ampelinus</name>
    <dbReference type="NCBI Taxonomy" id="54067"/>
    <lineage>
        <taxon>Bacteria</taxon>
        <taxon>Pseudomonadati</taxon>
        <taxon>Pseudomonadota</taxon>
        <taxon>Betaproteobacteria</taxon>
        <taxon>Burkholderiales</taxon>
        <taxon>Xylophilus</taxon>
    </lineage>
</organism>
<feature type="transmembrane region" description="Helical" evidence="1">
    <location>
        <begin position="96"/>
        <end position="114"/>
    </location>
</feature>
<accession>A0A318SKQ7</accession>
<dbReference type="EMBL" id="QJTC01000016">
    <property type="protein sequence ID" value="PYE76092.1"/>
    <property type="molecule type" value="Genomic_DNA"/>
</dbReference>
<keyword evidence="3" id="KW-1185">Reference proteome</keyword>
<keyword evidence="1" id="KW-0472">Membrane</keyword>
<sequence length="146" mass="15881">MNVALPALIVFLILLPGFVFRAGLKRSERVTFDYSPFGQVVAEAVLRACVLRMVRLLVAFLANESLALKILMLLLSSDPAGQSGAIAAVGRRQSAVVVYFASRLAASFALPTWLRRCVTRYSEAITLNIHYIALEPASEEPRASAS</sequence>